<dbReference type="Proteomes" id="UP000245698">
    <property type="component" value="Unassembled WGS sequence"/>
</dbReference>
<dbReference type="AlphaFoldDB" id="A0A2P9AQU8"/>
<evidence type="ECO:0000313" key="2">
    <source>
        <dbReference type="EMBL" id="SJM33531.1"/>
    </source>
</evidence>
<evidence type="ECO:0000313" key="3">
    <source>
        <dbReference type="Proteomes" id="UP000245698"/>
    </source>
</evidence>
<protein>
    <recommendedName>
        <fullName evidence="4">Secreted protein</fullName>
    </recommendedName>
</protein>
<name>A0A2P9AQU8_9HYPH</name>
<evidence type="ECO:0008006" key="4">
    <source>
        <dbReference type="Google" id="ProtNLM"/>
    </source>
</evidence>
<evidence type="ECO:0000256" key="1">
    <source>
        <dbReference type="SAM" id="SignalP"/>
    </source>
</evidence>
<feature type="chain" id="PRO_5017707420" description="Secreted protein" evidence="1">
    <location>
        <begin position="30"/>
        <end position="82"/>
    </location>
</feature>
<gene>
    <name evidence="2" type="ORF">BQ8482_350175</name>
</gene>
<dbReference type="EMBL" id="FUIG01000043">
    <property type="protein sequence ID" value="SJM33531.1"/>
    <property type="molecule type" value="Genomic_DNA"/>
</dbReference>
<keyword evidence="1" id="KW-0732">Signal</keyword>
<sequence>MTAARVRWWAQPSVPVPACWCATFATAIASTATTVAVCLRLAADPIRTHEAIEAETGRAGLCLLAPSKTVGLRQRFSPTVES</sequence>
<organism evidence="2 3">
    <name type="scientific">Mesorhizobium delmotii</name>
    <dbReference type="NCBI Taxonomy" id="1631247"/>
    <lineage>
        <taxon>Bacteria</taxon>
        <taxon>Pseudomonadati</taxon>
        <taxon>Pseudomonadota</taxon>
        <taxon>Alphaproteobacteria</taxon>
        <taxon>Hyphomicrobiales</taxon>
        <taxon>Phyllobacteriaceae</taxon>
        <taxon>Mesorhizobium</taxon>
    </lineage>
</organism>
<keyword evidence="3" id="KW-1185">Reference proteome</keyword>
<proteinExistence type="predicted"/>
<feature type="signal peptide" evidence="1">
    <location>
        <begin position="1"/>
        <end position="29"/>
    </location>
</feature>
<accession>A0A2P9AQU8</accession>
<reference evidence="3" key="1">
    <citation type="submission" date="2016-12" db="EMBL/GenBank/DDBJ databases">
        <authorList>
            <person name="Brunel B."/>
        </authorList>
    </citation>
    <scope>NUCLEOTIDE SEQUENCE [LARGE SCALE GENOMIC DNA]</scope>
</reference>